<comment type="subcellular location">
    <subcellularLocation>
        <location evidence="1">Secreted</location>
    </subcellularLocation>
</comment>
<dbReference type="GO" id="GO:0006952">
    <property type="term" value="P:defense response"/>
    <property type="evidence" value="ECO:0007669"/>
    <property type="project" value="InterPro"/>
</dbReference>
<dbReference type="SUPFAM" id="SSF54117">
    <property type="entry name" value="Interleukin 8-like chemokines"/>
    <property type="match status" value="1"/>
</dbReference>
<feature type="chain" id="PRO_5041702573" description="Chemokine interleukin-8-like domain-containing protein" evidence="6">
    <location>
        <begin position="25"/>
        <end position="102"/>
    </location>
</feature>
<dbReference type="Proteomes" id="UP001187315">
    <property type="component" value="Unassembled WGS sequence"/>
</dbReference>
<evidence type="ECO:0000256" key="4">
    <source>
        <dbReference type="ARBA" id="ARBA00022525"/>
    </source>
</evidence>
<dbReference type="InterPro" id="IPR033899">
    <property type="entry name" value="CXC_Chemokine_domain"/>
</dbReference>
<reference evidence="8" key="1">
    <citation type="submission" date="2023-08" db="EMBL/GenBank/DDBJ databases">
        <title>Pelteobagrus vachellii genome.</title>
        <authorList>
            <person name="Liu H."/>
        </authorList>
    </citation>
    <scope>NUCLEOTIDE SEQUENCE</scope>
    <source>
        <strain evidence="8">PRFRI_2022a</strain>
        <tissue evidence="8">Muscle</tissue>
    </source>
</reference>
<dbReference type="CDD" id="cd00273">
    <property type="entry name" value="Chemokine_CXC"/>
    <property type="match status" value="1"/>
</dbReference>
<dbReference type="InterPro" id="IPR036048">
    <property type="entry name" value="Interleukin_8-like_sf"/>
</dbReference>
<evidence type="ECO:0000259" key="7">
    <source>
        <dbReference type="SMART" id="SM00199"/>
    </source>
</evidence>
<dbReference type="InterPro" id="IPR039809">
    <property type="entry name" value="Chemokine_b/g/d"/>
</dbReference>
<name>A0AA88MUM7_TACVA</name>
<dbReference type="InterPro" id="IPR001811">
    <property type="entry name" value="Chemokine_IL8-like_dom"/>
</dbReference>
<dbReference type="GO" id="GO:0005615">
    <property type="term" value="C:extracellular space"/>
    <property type="evidence" value="ECO:0007669"/>
    <property type="project" value="UniProtKB-KW"/>
</dbReference>
<organism evidence="8 9">
    <name type="scientific">Tachysurus vachellii</name>
    <name type="common">Darkbarbel catfish</name>
    <name type="synonym">Pelteobagrus vachellii</name>
    <dbReference type="NCBI Taxonomy" id="175792"/>
    <lineage>
        <taxon>Eukaryota</taxon>
        <taxon>Metazoa</taxon>
        <taxon>Chordata</taxon>
        <taxon>Craniata</taxon>
        <taxon>Vertebrata</taxon>
        <taxon>Euteleostomi</taxon>
        <taxon>Actinopterygii</taxon>
        <taxon>Neopterygii</taxon>
        <taxon>Teleostei</taxon>
        <taxon>Ostariophysi</taxon>
        <taxon>Siluriformes</taxon>
        <taxon>Bagridae</taxon>
        <taxon>Tachysurus</taxon>
    </lineage>
</organism>
<feature type="domain" description="Chemokine interleukin-8-like" evidence="7">
    <location>
        <begin position="33"/>
        <end position="94"/>
    </location>
</feature>
<dbReference type="FunFam" id="2.40.50.40:FF:000004">
    <property type="entry name" value="C-X-C motif chemokine"/>
    <property type="match status" value="1"/>
</dbReference>
<protein>
    <recommendedName>
        <fullName evidence="7">Chemokine interleukin-8-like domain-containing protein</fullName>
    </recommendedName>
</protein>
<dbReference type="GO" id="GO:0008009">
    <property type="term" value="F:chemokine activity"/>
    <property type="evidence" value="ECO:0007669"/>
    <property type="project" value="InterPro"/>
</dbReference>
<dbReference type="PANTHER" id="PTHR12015">
    <property type="entry name" value="SMALL INDUCIBLE CYTOKINE A"/>
    <property type="match status" value="1"/>
</dbReference>
<keyword evidence="6" id="KW-0732">Signal</keyword>
<dbReference type="EMBL" id="JAVHJS010000010">
    <property type="protein sequence ID" value="KAK2845532.1"/>
    <property type="molecule type" value="Genomic_DNA"/>
</dbReference>
<proteinExistence type="inferred from homology"/>
<gene>
    <name evidence="8" type="ORF">Q7C36_010386</name>
</gene>
<keyword evidence="3" id="KW-0202">Cytokine</keyword>
<dbReference type="Gene3D" id="2.40.50.40">
    <property type="match status" value="1"/>
</dbReference>
<dbReference type="PANTHER" id="PTHR12015:SF198">
    <property type="entry name" value="PLATELET BASIC PROTEIN"/>
    <property type="match status" value="1"/>
</dbReference>
<evidence type="ECO:0000256" key="2">
    <source>
        <dbReference type="ARBA" id="ARBA00010665"/>
    </source>
</evidence>
<sequence length="102" mass="11581">MPLRAHCSLLLAVIALCCFATVFAFPMDGFAPDNQCRCLHTTNERLNVRMFQRIEIVPAGPNCRNTEVIITMKQKRVVCVDPDADWVQRFIAKVVKRNGTMN</sequence>
<comment type="caution">
    <text evidence="8">The sequence shown here is derived from an EMBL/GenBank/DDBJ whole genome shotgun (WGS) entry which is preliminary data.</text>
</comment>
<dbReference type="GO" id="GO:0006955">
    <property type="term" value="P:immune response"/>
    <property type="evidence" value="ECO:0007669"/>
    <property type="project" value="InterPro"/>
</dbReference>
<dbReference type="GO" id="GO:0042056">
    <property type="term" value="F:chemoattractant activity"/>
    <property type="evidence" value="ECO:0007669"/>
    <property type="project" value="UniProtKB-ARBA"/>
</dbReference>
<dbReference type="PRINTS" id="PR00436">
    <property type="entry name" value="INTERLEUKIN8"/>
</dbReference>
<dbReference type="SMART" id="SM00199">
    <property type="entry name" value="SCY"/>
    <property type="match status" value="1"/>
</dbReference>
<feature type="signal peptide" evidence="6">
    <location>
        <begin position="1"/>
        <end position="24"/>
    </location>
</feature>
<dbReference type="Pfam" id="PF00048">
    <property type="entry name" value="IL8"/>
    <property type="match status" value="1"/>
</dbReference>
<evidence type="ECO:0000256" key="6">
    <source>
        <dbReference type="SAM" id="SignalP"/>
    </source>
</evidence>
<accession>A0AA88MUM7</accession>
<dbReference type="PRINTS" id="PR00437">
    <property type="entry name" value="SMALLCYTKCXC"/>
</dbReference>
<evidence type="ECO:0000256" key="1">
    <source>
        <dbReference type="ARBA" id="ARBA00004613"/>
    </source>
</evidence>
<evidence type="ECO:0000313" key="8">
    <source>
        <dbReference type="EMBL" id="KAK2845532.1"/>
    </source>
</evidence>
<evidence type="ECO:0000256" key="5">
    <source>
        <dbReference type="ARBA" id="ARBA00054901"/>
    </source>
</evidence>
<evidence type="ECO:0000256" key="3">
    <source>
        <dbReference type="ARBA" id="ARBA00022514"/>
    </source>
</evidence>
<comment type="similarity">
    <text evidence="2">Belongs to the intercrine alpha (chemokine CxC) family.</text>
</comment>
<keyword evidence="4" id="KW-0964">Secreted</keyword>
<dbReference type="InterPro" id="IPR001089">
    <property type="entry name" value="Chemokine_CXC"/>
</dbReference>
<keyword evidence="9" id="KW-1185">Reference proteome</keyword>
<comment type="function">
    <text evidence="5">Ligand for cxcr3.2. Chemotactic for macrophages.</text>
</comment>
<evidence type="ECO:0000313" key="9">
    <source>
        <dbReference type="Proteomes" id="UP001187315"/>
    </source>
</evidence>
<dbReference type="AlphaFoldDB" id="A0AA88MUM7"/>